<reference evidence="2 3" key="2">
    <citation type="journal article" date="2017" name="Front. Plant Sci.">
        <title>Gene Classification and Mining of Molecular Markers Useful in Red Clover (Trifolium pratense) Breeding.</title>
        <authorList>
            <person name="Istvanek J."/>
            <person name="Dluhosova J."/>
            <person name="Dluhos P."/>
            <person name="Patkova L."/>
            <person name="Nedelnik J."/>
            <person name="Repkova J."/>
        </authorList>
    </citation>
    <scope>NUCLEOTIDE SEQUENCE [LARGE SCALE GENOMIC DNA]</scope>
    <source>
        <strain evidence="3">cv. Tatra</strain>
        <tissue evidence="2">Young leaves</tissue>
    </source>
</reference>
<reference evidence="2 3" key="1">
    <citation type="journal article" date="2014" name="Am. J. Bot.">
        <title>Genome assembly and annotation for red clover (Trifolium pratense; Fabaceae).</title>
        <authorList>
            <person name="Istvanek J."/>
            <person name="Jaros M."/>
            <person name="Krenek A."/>
            <person name="Repkova J."/>
        </authorList>
    </citation>
    <scope>NUCLEOTIDE SEQUENCE [LARGE SCALE GENOMIC DNA]</scope>
    <source>
        <strain evidence="3">cv. Tatra</strain>
        <tissue evidence="2">Young leaves</tissue>
    </source>
</reference>
<accession>A0A2K3LZU4</accession>
<organism evidence="2 3">
    <name type="scientific">Trifolium pratense</name>
    <name type="common">Red clover</name>
    <dbReference type="NCBI Taxonomy" id="57577"/>
    <lineage>
        <taxon>Eukaryota</taxon>
        <taxon>Viridiplantae</taxon>
        <taxon>Streptophyta</taxon>
        <taxon>Embryophyta</taxon>
        <taxon>Tracheophyta</taxon>
        <taxon>Spermatophyta</taxon>
        <taxon>Magnoliopsida</taxon>
        <taxon>eudicotyledons</taxon>
        <taxon>Gunneridae</taxon>
        <taxon>Pentapetalae</taxon>
        <taxon>rosids</taxon>
        <taxon>fabids</taxon>
        <taxon>Fabales</taxon>
        <taxon>Fabaceae</taxon>
        <taxon>Papilionoideae</taxon>
        <taxon>50 kb inversion clade</taxon>
        <taxon>NPAAA clade</taxon>
        <taxon>Hologalegina</taxon>
        <taxon>IRL clade</taxon>
        <taxon>Trifolieae</taxon>
        <taxon>Trifolium</taxon>
    </lineage>
</organism>
<keyword evidence="1" id="KW-0732">Signal</keyword>
<evidence type="ECO:0000313" key="3">
    <source>
        <dbReference type="Proteomes" id="UP000236291"/>
    </source>
</evidence>
<comment type="caution">
    <text evidence="2">The sequence shown here is derived from an EMBL/GenBank/DDBJ whole genome shotgun (WGS) entry which is preliminary data.</text>
</comment>
<name>A0A2K3LZU4_TRIPR</name>
<dbReference type="AlphaFoldDB" id="A0A2K3LZU4"/>
<dbReference type="EMBL" id="ASHM01045501">
    <property type="protein sequence ID" value="PNX84060.1"/>
    <property type="molecule type" value="Genomic_DNA"/>
</dbReference>
<evidence type="ECO:0000256" key="1">
    <source>
        <dbReference type="SAM" id="SignalP"/>
    </source>
</evidence>
<feature type="signal peptide" evidence="1">
    <location>
        <begin position="1"/>
        <end position="24"/>
    </location>
</feature>
<gene>
    <name evidence="2" type="ORF">L195_g040113</name>
</gene>
<sequence>MATFINRVHFFIALLCIASVLTSGGVIDGPPFMICIGQGPCPKGPDSACSLYCAKNHFNKGGRCEASKCCCYGGGPPSI</sequence>
<feature type="chain" id="PRO_5014348129" evidence="1">
    <location>
        <begin position="25"/>
        <end position="79"/>
    </location>
</feature>
<evidence type="ECO:0000313" key="2">
    <source>
        <dbReference type="EMBL" id="PNX84060.1"/>
    </source>
</evidence>
<proteinExistence type="predicted"/>
<dbReference type="Gramene" id="Tp57577_TGAC_v2_mRNA16609">
    <property type="protein sequence ID" value="Tp57577_TGAC_v2_mRNA16609"/>
    <property type="gene ID" value="Tp57577_TGAC_v2_gene16061"/>
</dbReference>
<dbReference type="Proteomes" id="UP000236291">
    <property type="component" value="Unassembled WGS sequence"/>
</dbReference>
<protein>
    <submittedName>
        <fullName evidence="2">LCR related CCP</fullName>
    </submittedName>
</protein>